<reference evidence="2 3" key="1">
    <citation type="submission" date="2016-10" db="EMBL/GenBank/DDBJ databases">
        <authorList>
            <person name="de Groot N.N."/>
        </authorList>
    </citation>
    <scope>NUCLEOTIDE SEQUENCE [LARGE SCALE GENOMIC DNA]</scope>
    <source>
        <strain evidence="2 3">CBS 141442</strain>
    </source>
</reference>
<dbReference type="PANTHER" id="PTHR28009">
    <property type="entry name" value="PHEROMONE ALPHA FACTOR RECEPTOR"/>
    <property type="match status" value="1"/>
</dbReference>
<dbReference type="Proteomes" id="UP000182334">
    <property type="component" value="Chromosome V"/>
</dbReference>
<dbReference type="Gene3D" id="1.10.287.920">
    <property type="entry name" value="Pheromone alpha factor receptor"/>
    <property type="match status" value="1"/>
</dbReference>
<dbReference type="PANTHER" id="PTHR28009:SF1">
    <property type="entry name" value="PHEROMONE ALPHA FACTOR RECEPTOR"/>
    <property type="match status" value="1"/>
</dbReference>
<feature type="transmembrane region" description="Helical" evidence="1">
    <location>
        <begin position="152"/>
        <end position="170"/>
    </location>
</feature>
<organism evidence="2 3">
    <name type="scientific">Sungouiella intermedia</name>
    <dbReference type="NCBI Taxonomy" id="45354"/>
    <lineage>
        <taxon>Eukaryota</taxon>
        <taxon>Fungi</taxon>
        <taxon>Dikarya</taxon>
        <taxon>Ascomycota</taxon>
        <taxon>Saccharomycotina</taxon>
        <taxon>Pichiomycetes</taxon>
        <taxon>Metschnikowiaceae</taxon>
        <taxon>Sungouiella</taxon>
    </lineage>
</organism>
<dbReference type="Pfam" id="PF02116">
    <property type="entry name" value="STE2"/>
    <property type="match status" value="1"/>
</dbReference>
<dbReference type="STRING" id="45354.A0A1L0DVP7"/>
<dbReference type="InterPro" id="IPR000366">
    <property type="entry name" value="GPCR_STE2"/>
</dbReference>
<sequence length="371" mass="40932">MAEYFDPLALVLNYTLGDYPLLVTFGQLEHSTQTFMKFAIIHGVAAGVGLLLLMMSWIIVINKKTPIFILNQVTLLLLVLRSTLYLVYLRGPLTQLSYIYTGIFNGSWRAYHVSVAANVLFCFLVASVEATMVFQVYVMFKPNNKKVWGHTLVLVCGALGVGVVGLYINSSVHATKVLTAQLANKEFTQYASWIGNLPIIMFSATVNILSVILILKLANAVRTRWTLGLKQFGSFHILIIMISQTFIIPSALVIANYKNTSSNFLSSLSFIIAVFNLPLGSLWAISSNNGTHPTSAPNTLLSRTDTSISSQNTLATKEKYLGKFITPPVTDIEKSAGSVNHFDGHELESLEEIFQNFEDRGKVSVITSGFK</sequence>
<feature type="transmembrane region" description="Helical" evidence="1">
    <location>
        <begin position="190"/>
        <end position="215"/>
    </location>
</feature>
<keyword evidence="3" id="KW-1185">Reference proteome</keyword>
<dbReference type="OrthoDB" id="5402633at2759"/>
<feature type="transmembrane region" description="Helical" evidence="1">
    <location>
        <begin position="263"/>
        <end position="285"/>
    </location>
</feature>
<dbReference type="AlphaFoldDB" id="A0A1L0DVP7"/>
<dbReference type="InterPro" id="IPR027458">
    <property type="entry name" value="STE2_TM1-TM2_sf"/>
</dbReference>
<evidence type="ECO:0000256" key="1">
    <source>
        <dbReference type="SAM" id="Phobius"/>
    </source>
</evidence>
<accession>A0A1L0DVP7</accession>
<evidence type="ECO:0000313" key="2">
    <source>
        <dbReference type="EMBL" id="SGZ56406.1"/>
    </source>
</evidence>
<gene>
    <name evidence="2" type="ORF">SAMEA4029010_CIC11G00000002635</name>
</gene>
<dbReference type="PRINTS" id="PR00250">
    <property type="entry name" value="GPCRSTE2"/>
</dbReference>
<protein>
    <submittedName>
        <fullName evidence="2">CIC11C00000002635</fullName>
    </submittedName>
</protein>
<dbReference type="GO" id="GO:0000750">
    <property type="term" value="P:pheromone-dependent signal transduction involved in conjugation with cellular fusion"/>
    <property type="evidence" value="ECO:0007669"/>
    <property type="project" value="TreeGrafter"/>
</dbReference>
<feature type="transmembrane region" description="Helical" evidence="1">
    <location>
        <begin position="67"/>
        <end position="88"/>
    </location>
</feature>
<keyword evidence="1" id="KW-1133">Transmembrane helix</keyword>
<feature type="transmembrane region" description="Helical" evidence="1">
    <location>
        <begin position="115"/>
        <end position="140"/>
    </location>
</feature>
<keyword evidence="1" id="KW-0472">Membrane</keyword>
<keyword evidence="1" id="KW-0812">Transmembrane</keyword>
<feature type="transmembrane region" description="Helical" evidence="1">
    <location>
        <begin position="235"/>
        <end position="257"/>
    </location>
</feature>
<evidence type="ECO:0000313" key="3">
    <source>
        <dbReference type="Proteomes" id="UP000182334"/>
    </source>
</evidence>
<dbReference type="GO" id="GO:0004932">
    <property type="term" value="F:mating-type factor pheromone receptor activity"/>
    <property type="evidence" value="ECO:0007669"/>
    <property type="project" value="InterPro"/>
</dbReference>
<proteinExistence type="predicted"/>
<feature type="transmembrane region" description="Helical" evidence="1">
    <location>
        <begin position="38"/>
        <end position="60"/>
    </location>
</feature>
<name>A0A1L0DVP7_9ASCO</name>
<dbReference type="EMBL" id="LT635760">
    <property type="protein sequence ID" value="SGZ56406.1"/>
    <property type="molecule type" value="Genomic_DNA"/>
</dbReference>
<dbReference type="GO" id="GO:0038038">
    <property type="term" value="C:G protein-coupled receptor homodimeric complex"/>
    <property type="evidence" value="ECO:0007669"/>
    <property type="project" value="TreeGrafter"/>
</dbReference>